<dbReference type="Proteomes" id="UP000198923">
    <property type="component" value="Unassembled WGS sequence"/>
</dbReference>
<organism evidence="1 2">
    <name type="scientific">Sinosporangium album</name>
    <dbReference type="NCBI Taxonomy" id="504805"/>
    <lineage>
        <taxon>Bacteria</taxon>
        <taxon>Bacillati</taxon>
        <taxon>Actinomycetota</taxon>
        <taxon>Actinomycetes</taxon>
        <taxon>Streptosporangiales</taxon>
        <taxon>Streptosporangiaceae</taxon>
        <taxon>Sinosporangium</taxon>
    </lineage>
</organism>
<keyword evidence="2" id="KW-1185">Reference proteome</keyword>
<evidence type="ECO:0000313" key="2">
    <source>
        <dbReference type="Proteomes" id="UP000198923"/>
    </source>
</evidence>
<gene>
    <name evidence="1" type="ORF">SAMN05421505_112107</name>
</gene>
<name>A0A1G8ACZ3_9ACTN</name>
<evidence type="ECO:0000313" key="1">
    <source>
        <dbReference type="EMBL" id="SDH18834.1"/>
    </source>
</evidence>
<dbReference type="EMBL" id="FNCN01000012">
    <property type="protein sequence ID" value="SDH18834.1"/>
    <property type="molecule type" value="Genomic_DNA"/>
</dbReference>
<accession>A0A1G8ACZ3</accession>
<reference evidence="1 2" key="1">
    <citation type="submission" date="2016-10" db="EMBL/GenBank/DDBJ databases">
        <authorList>
            <person name="de Groot N.N."/>
        </authorList>
    </citation>
    <scope>NUCLEOTIDE SEQUENCE [LARGE SCALE GENOMIC DNA]</scope>
    <source>
        <strain evidence="1 2">CPCC 201354</strain>
    </source>
</reference>
<protein>
    <submittedName>
        <fullName evidence="1">Uncharacterized protein</fullName>
    </submittedName>
</protein>
<dbReference type="AlphaFoldDB" id="A0A1G8ACZ3"/>
<proteinExistence type="predicted"/>
<dbReference type="STRING" id="504805.SAMN05421505_112107"/>
<sequence>MARMSTLKIQIDDGLKAIADGDMETLQKMFLSIAKDLGYEVETGGDHVRSLREARVPDRAET</sequence>